<feature type="transmembrane region" description="Helical" evidence="1">
    <location>
        <begin position="167"/>
        <end position="183"/>
    </location>
</feature>
<gene>
    <name evidence="2" type="ORF">ASZ90_005316</name>
</gene>
<keyword evidence="1" id="KW-1133">Transmembrane helix</keyword>
<protein>
    <recommendedName>
        <fullName evidence="3">Peptidase</fullName>
    </recommendedName>
</protein>
<evidence type="ECO:0008006" key="3">
    <source>
        <dbReference type="Google" id="ProtNLM"/>
    </source>
</evidence>
<feature type="transmembrane region" description="Helical" evidence="1">
    <location>
        <begin position="132"/>
        <end position="155"/>
    </location>
</feature>
<dbReference type="Pfam" id="PF16357">
    <property type="entry name" value="PepSY_TM_like_2"/>
    <property type="match status" value="1"/>
</dbReference>
<dbReference type="PANTHER" id="PTHR40115:SF1">
    <property type="entry name" value="INNER MEMBRANE PROTEIN WITH PEPSY TM HELIX"/>
    <property type="match status" value="1"/>
</dbReference>
<dbReference type="AlphaFoldDB" id="A0A0W8FVM0"/>
<accession>A0A0W8FVM0</accession>
<evidence type="ECO:0000313" key="2">
    <source>
        <dbReference type="EMBL" id="KUG24868.1"/>
    </source>
</evidence>
<dbReference type="EMBL" id="LNQE01000807">
    <property type="protein sequence ID" value="KUG24868.1"/>
    <property type="molecule type" value="Genomic_DNA"/>
</dbReference>
<keyword evidence="1" id="KW-0812">Transmembrane</keyword>
<organism evidence="2">
    <name type="scientific">hydrocarbon metagenome</name>
    <dbReference type="NCBI Taxonomy" id="938273"/>
    <lineage>
        <taxon>unclassified sequences</taxon>
        <taxon>metagenomes</taxon>
        <taxon>ecological metagenomes</taxon>
    </lineage>
</organism>
<evidence type="ECO:0000256" key="1">
    <source>
        <dbReference type="SAM" id="Phobius"/>
    </source>
</evidence>
<comment type="caution">
    <text evidence="2">The sequence shown here is derived from an EMBL/GenBank/DDBJ whole genome shotgun (WGS) entry which is preliminary data.</text>
</comment>
<dbReference type="InterPro" id="IPR032307">
    <property type="entry name" value="PepSY_TM-like_2"/>
</dbReference>
<sequence length="184" mass="20813">MKIKKWVRILHRDVGYLSVGLIIVYGISGIAVNHVGEWNPNYVITKDTTNISTLNDSLLTNEIMTTHVLDQLNITDSAASSFRKGETSIQIFFERKTITADLKSGITEIETVKDRRVFRETNFLHLNNPKKVWTYVADLFAVALIFLSITGMFMIKGKNGITGRGKYLVAISILIPLVFLIIYF</sequence>
<feature type="transmembrane region" description="Helical" evidence="1">
    <location>
        <begin position="14"/>
        <end position="32"/>
    </location>
</feature>
<dbReference type="PANTHER" id="PTHR40115">
    <property type="entry name" value="INNER MEMBRANE PROTEIN WITH PEPSY TM HELIX"/>
    <property type="match status" value="1"/>
</dbReference>
<keyword evidence="1" id="KW-0472">Membrane</keyword>
<name>A0A0W8FVM0_9ZZZZ</name>
<reference evidence="2" key="1">
    <citation type="journal article" date="2015" name="Proc. Natl. Acad. Sci. U.S.A.">
        <title>Networks of energetic and metabolic interactions define dynamics in microbial communities.</title>
        <authorList>
            <person name="Embree M."/>
            <person name="Liu J.K."/>
            <person name="Al-Bassam M.M."/>
            <person name="Zengler K."/>
        </authorList>
    </citation>
    <scope>NUCLEOTIDE SEQUENCE</scope>
</reference>
<proteinExistence type="predicted"/>